<protein>
    <submittedName>
        <fullName evidence="1">Uncharacterized protein</fullName>
    </submittedName>
</protein>
<sequence>MIRSKIIEIISEILNDFFAKTSSSQVHSNRLRSIILLGVHTLIRVFEYSLFQTKSLENSYIYVKKGESYFLEYLEQITNSEYMETMNLSDMELFIYKKTIVNLNHNNDETMLNNMMTLSDSSMSFEDSELTNVFKEIRKCVKILFYWDNNNISITHIKELNQKYFAILLDFSNNQEICFVLQHIQQHIDYSYVDYKVLIKEIIDINKKKKMKTITNEELIQRFYCDKEILIENNKKLSIKQFVKWLVV</sequence>
<organism evidence="1">
    <name type="scientific">viral metagenome</name>
    <dbReference type="NCBI Taxonomy" id="1070528"/>
    <lineage>
        <taxon>unclassified sequences</taxon>
        <taxon>metagenomes</taxon>
        <taxon>organismal metagenomes</taxon>
    </lineage>
</organism>
<evidence type="ECO:0000313" key="1">
    <source>
        <dbReference type="EMBL" id="QHT94522.1"/>
    </source>
</evidence>
<accession>A0A6C0INE4</accession>
<name>A0A6C0INE4_9ZZZZ</name>
<dbReference type="EMBL" id="MN740224">
    <property type="protein sequence ID" value="QHT94522.1"/>
    <property type="molecule type" value="Genomic_DNA"/>
</dbReference>
<dbReference type="AlphaFoldDB" id="A0A6C0INE4"/>
<reference evidence="1" key="1">
    <citation type="journal article" date="2020" name="Nature">
        <title>Giant virus diversity and host interactions through global metagenomics.</title>
        <authorList>
            <person name="Schulz F."/>
            <person name="Roux S."/>
            <person name="Paez-Espino D."/>
            <person name="Jungbluth S."/>
            <person name="Walsh D.A."/>
            <person name="Denef V.J."/>
            <person name="McMahon K.D."/>
            <person name="Konstantinidis K.T."/>
            <person name="Eloe-Fadrosh E.A."/>
            <person name="Kyrpides N.C."/>
            <person name="Woyke T."/>
        </authorList>
    </citation>
    <scope>NUCLEOTIDE SEQUENCE</scope>
    <source>
        <strain evidence="1">GVMAG-M-3300024258-28</strain>
    </source>
</reference>
<proteinExistence type="predicted"/>